<keyword evidence="2" id="KW-1185">Reference proteome</keyword>
<gene>
    <name evidence="1" type="ORF">EHSB41UT_02964</name>
</gene>
<dbReference type="PANTHER" id="PTHR39166">
    <property type="entry name" value="BLL1166 PROTEIN"/>
    <property type="match status" value="1"/>
</dbReference>
<accession>A0A1X7AMC2</accession>
<dbReference type="PANTHER" id="PTHR39166:SF1">
    <property type="entry name" value="BLL1166 PROTEIN"/>
    <property type="match status" value="1"/>
</dbReference>
<sequence length="162" mass="18576">MEILSIVRSLNLPDCLVAAGFVRNLVWDSIHSKKTALNDIDVIFYDSSDCSNDIEQQITEQLNRAYPDFLWEATNQAFIHTANGDRPYKNTLDAMSYWPEKETAIGVSLNADNSINIESVFGLETLFAGEITYNPKRSIDTFQQRVRSKKWLEIWPNLRTVL</sequence>
<dbReference type="Proteomes" id="UP000196573">
    <property type="component" value="Unassembled WGS sequence"/>
</dbReference>
<dbReference type="Pfam" id="PF06042">
    <property type="entry name" value="NTP_transf_6"/>
    <property type="match status" value="1"/>
</dbReference>
<dbReference type="RefSeq" id="WP_207626652.1">
    <property type="nucleotide sequence ID" value="NZ_CBCSCN010000031.1"/>
</dbReference>
<protein>
    <recommendedName>
        <fullName evidence="3">Nitrate reductase</fullName>
    </recommendedName>
</protein>
<evidence type="ECO:0000313" key="2">
    <source>
        <dbReference type="Proteomes" id="UP000196573"/>
    </source>
</evidence>
<dbReference type="AlphaFoldDB" id="A0A1X7AMC2"/>
<name>A0A1X7AMC2_9GAMM</name>
<reference evidence="1 2" key="1">
    <citation type="submission" date="2017-03" db="EMBL/GenBank/DDBJ databases">
        <authorList>
            <person name="Afonso C.L."/>
            <person name="Miller P.J."/>
            <person name="Scott M.A."/>
            <person name="Spackman E."/>
            <person name="Goraichik I."/>
            <person name="Dimitrov K.M."/>
            <person name="Suarez D.L."/>
            <person name="Swayne D.E."/>
        </authorList>
    </citation>
    <scope>NUCLEOTIDE SEQUENCE [LARGE SCALE GENOMIC DNA]</scope>
    <source>
        <strain evidence="1">SB41UT1</strain>
    </source>
</reference>
<evidence type="ECO:0000313" key="1">
    <source>
        <dbReference type="EMBL" id="SMA48905.1"/>
    </source>
</evidence>
<dbReference type="EMBL" id="FWPT01000006">
    <property type="protein sequence ID" value="SMA48905.1"/>
    <property type="molecule type" value="Genomic_DNA"/>
</dbReference>
<organism evidence="1 2">
    <name type="scientific">Parendozoicomonas haliclonae</name>
    <dbReference type="NCBI Taxonomy" id="1960125"/>
    <lineage>
        <taxon>Bacteria</taxon>
        <taxon>Pseudomonadati</taxon>
        <taxon>Pseudomonadota</taxon>
        <taxon>Gammaproteobacteria</taxon>
        <taxon>Oceanospirillales</taxon>
        <taxon>Endozoicomonadaceae</taxon>
        <taxon>Parendozoicomonas</taxon>
    </lineage>
</organism>
<proteinExistence type="predicted"/>
<evidence type="ECO:0008006" key="3">
    <source>
        <dbReference type="Google" id="ProtNLM"/>
    </source>
</evidence>
<dbReference type="InterPro" id="IPR009267">
    <property type="entry name" value="NTP_transf_6"/>
</dbReference>